<dbReference type="AlphaFoldDB" id="A0A4Y2BIW6"/>
<dbReference type="InterPro" id="IPR012337">
    <property type="entry name" value="RNaseH-like_sf"/>
</dbReference>
<dbReference type="Proteomes" id="UP000499080">
    <property type="component" value="Unassembled WGS sequence"/>
</dbReference>
<evidence type="ECO:0000256" key="1">
    <source>
        <dbReference type="SAM" id="Phobius"/>
    </source>
</evidence>
<gene>
    <name evidence="2" type="ORF">AVEN_71330_1</name>
</gene>
<dbReference type="SUPFAM" id="SSF53098">
    <property type="entry name" value="Ribonuclease H-like"/>
    <property type="match status" value="1"/>
</dbReference>
<proteinExistence type="predicted"/>
<evidence type="ECO:0000313" key="3">
    <source>
        <dbReference type="Proteomes" id="UP000499080"/>
    </source>
</evidence>
<protein>
    <submittedName>
        <fullName evidence="2">Uncharacterized protein</fullName>
    </submittedName>
</protein>
<reference evidence="2 3" key="1">
    <citation type="journal article" date="2019" name="Sci. Rep.">
        <title>Orb-weaving spider Araneus ventricosus genome elucidates the spidroin gene catalogue.</title>
        <authorList>
            <person name="Kono N."/>
            <person name="Nakamura H."/>
            <person name="Ohtoshi R."/>
            <person name="Moran D.A.P."/>
            <person name="Shinohara A."/>
            <person name="Yoshida Y."/>
            <person name="Fujiwara M."/>
            <person name="Mori M."/>
            <person name="Tomita M."/>
            <person name="Arakawa K."/>
        </authorList>
    </citation>
    <scope>NUCLEOTIDE SEQUENCE [LARGE SCALE GENOMIC DNA]</scope>
</reference>
<keyword evidence="1" id="KW-0472">Membrane</keyword>
<dbReference type="GO" id="GO:0003676">
    <property type="term" value="F:nucleic acid binding"/>
    <property type="evidence" value="ECO:0007669"/>
    <property type="project" value="InterPro"/>
</dbReference>
<keyword evidence="1" id="KW-1133">Transmembrane helix</keyword>
<dbReference type="InterPro" id="IPR036397">
    <property type="entry name" value="RNaseH_sf"/>
</dbReference>
<dbReference type="EMBL" id="BGPR01000081">
    <property type="protein sequence ID" value="GBL91677.1"/>
    <property type="molecule type" value="Genomic_DNA"/>
</dbReference>
<evidence type="ECO:0000313" key="2">
    <source>
        <dbReference type="EMBL" id="GBL91677.1"/>
    </source>
</evidence>
<dbReference type="Gene3D" id="3.30.420.10">
    <property type="entry name" value="Ribonuclease H-like superfamily/Ribonuclease H"/>
    <property type="match status" value="1"/>
</dbReference>
<feature type="transmembrane region" description="Helical" evidence="1">
    <location>
        <begin position="6"/>
        <end position="26"/>
    </location>
</feature>
<sequence length="137" mass="15729">MEEIATILLTIILMVQNLNLELLCFLRLRRSKYHPQLVSKIVEYKYCVQAELIALRESVKFPKNLTTDQIIKIHVDNRASIQAVSNLKTPNKIAREISRILLDHSNMEITWIKARVCYKGNEVADSLAKQAIENGIP</sequence>
<comment type="caution">
    <text evidence="2">The sequence shown here is derived from an EMBL/GenBank/DDBJ whole genome shotgun (WGS) entry which is preliminary data.</text>
</comment>
<organism evidence="2 3">
    <name type="scientific">Araneus ventricosus</name>
    <name type="common">Orbweaver spider</name>
    <name type="synonym">Epeira ventricosa</name>
    <dbReference type="NCBI Taxonomy" id="182803"/>
    <lineage>
        <taxon>Eukaryota</taxon>
        <taxon>Metazoa</taxon>
        <taxon>Ecdysozoa</taxon>
        <taxon>Arthropoda</taxon>
        <taxon>Chelicerata</taxon>
        <taxon>Arachnida</taxon>
        <taxon>Araneae</taxon>
        <taxon>Araneomorphae</taxon>
        <taxon>Entelegynae</taxon>
        <taxon>Araneoidea</taxon>
        <taxon>Araneidae</taxon>
        <taxon>Araneus</taxon>
    </lineage>
</organism>
<keyword evidence="3" id="KW-1185">Reference proteome</keyword>
<name>A0A4Y2BIW6_ARAVE</name>
<keyword evidence="1" id="KW-0812">Transmembrane</keyword>
<dbReference type="OrthoDB" id="6437659at2759"/>
<accession>A0A4Y2BIW6</accession>